<keyword evidence="2" id="KW-1185">Reference proteome</keyword>
<protein>
    <recommendedName>
        <fullName evidence="3">Baseplate protein J-like domain-containing protein</fullName>
    </recommendedName>
</protein>
<accession>A0ABY6B2L4</accession>
<evidence type="ECO:0008006" key="3">
    <source>
        <dbReference type="Google" id="ProtNLM"/>
    </source>
</evidence>
<evidence type="ECO:0000313" key="2">
    <source>
        <dbReference type="Proteomes" id="UP001064933"/>
    </source>
</evidence>
<name>A0ABY6B2L4_9BURK</name>
<dbReference type="Proteomes" id="UP001064933">
    <property type="component" value="Chromosome"/>
</dbReference>
<dbReference type="EMBL" id="CP104562">
    <property type="protein sequence ID" value="UXH79419.1"/>
    <property type="molecule type" value="Genomic_DNA"/>
</dbReference>
<organism evidence="1 2">
    <name type="scientific">Roseateles amylovorans</name>
    <dbReference type="NCBI Taxonomy" id="2978473"/>
    <lineage>
        <taxon>Bacteria</taxon>
        <taxon>Pseudomonadati</taxon>
        <taxon>Pseudomonadota</taxon>
        <taxon>Betaproteobacteria</taxon>
        <taxon>Burkholderiales</taxon>
        <taxon>Sphaerotilaceae</taxon>
        <taxon>Roseateles</taxon>
    </lineage>
</organism>
<gene>
    <name evidence="1" type="ORF">N4261_05680</name>
</gene>
<proteinExistence type="predicted"/>
<evidence type="ECO:0000313" key="1">
    <source>
        <dbReference type="EMBL" id="UXH79419.1"/>
    </source>
</evidence>
<reference evidence="1" key="1">
    <citation type="submission" date="2022-10" db="EMBL/GenBank/DDBJ databases">
        <title>Characterization and whole genome sequencing of a new Roseateles species, isolated from fresh water.</title>
        <authorList>
            <person name="Guliayeva D.Y."/>
            <person name="Akhremchuk A.E."/>
            <person name="Sikolenko M.A."/>
            <person name="Valentovich L.N."/>
            <person name="Sidarenka A.V."/>
        </authorList>
    </citation>
    <scope>NUCLEOTIDE SEQUENCE</scope>
    <source>
        <strain evidence="1">BIM B-1768</strain>
    </source>
</reference>
<dbReference type="RefSeq" id="WP_261759238.1">
    <property type="nucleotide sequence ID" value="NZ_CP104562.2"/>
</dbReference>
<sequence length="1314" mass="142395">MSAGTAQHERFPAALEDGYFHADALRFEQRVAMAAALAAQLRFVDLDNRDGGNWGTLFNGDTTLVLARIAAIDLEAMQARLTRDIDAAPLESLAFDITALSLRLDRWFKALDGTPNPGAQALRDRIRQLVEQQLASDLQWVQTRFGQRAWQNQAIGLGAGRLSGIWRPQPDQPTPMLDGRRRSEREHLRDRHVAFLSAIESIQAKACEMLEASLSTGGHEPAAALLIAFLKVHELVQDDLNRFAARHAEFYYRDCLGFQPRGAVADAALLVCQRDPRALGQVKVPAGALFDAGKGPDGRPLRFRADEPLTVTDAVVASLCTLRLERDPLISPERDFGLVTRAKATLLKPDGRTAWPTFGGGRGEGAGNARLGLGIASPLLLLAEGEREIRVDLRMRPDERDHTVARATMESLIARVEAAAQADGPPAQRVQPLRAALAALLTHWLLIDGAHTEEAQWDRVRSACRRVLGDDTPEAAVAGDPLSLLNGSGVPDRRLMFSLMFDDVFRFSLSAATGWLKVTDVVVEPAAGGGLAVRLHLRNQAPAIVGCNAELHGDGWDTTLPMLRIELSTRGRLYAYSLLNQQPLSEVALQVKVSGVRNLLLSNNLGRLDGTKAFTPFGPLPTLSSYFIVGSEEAARKSLRQWTLHIEWGGLPTEPGGFDTYYQGYDGALRTDRFTAALALLRDGQWQACGGASADQRLFDDLDERGLLRQTLTVDIDPGSMRKHFRASHEDWSLPTLPRNGLCRLQLSGPRGGFGHAMYPIKLSETVTANARTKHPAPLPLPPYTPLIERITADYEATSVIAVDRDDESSAGDDPERLLHLLPFGIRTLRAAAAGAGHALLPNFQWGGHLCIGLKTGDTSAPGGLLTLLFDMREAAAEPGMLAQRGRLRWSTLRQNEWRELAPSRVLSDSTHGFLTSGIVTLDLPRDLDRHNTVMPGGLYWLRVSADGGFEGFASLCNVRAQGLSVVRVMASPAPSTGTGTSTDPLPRERRTAAALAIAKAQARHEARTAVPAPVPAVSAAPAPTHEPLPEGRITKPASNLTGVASVSQIGPSFGLRAAEDQRAMYTRAGERLQHKNRATNAWDIERLLLDQFPEVFKVRCLTADHPGAVPGQITAVVVPTVPRNRPELVLAAPRFNALRLHLMAEALSRLASPFARIQVRNAAYERIQLRCSIGLARGAHEGATLMRLSQTLNDYLSPWQDGGYGPRFDWIIRAEDLEAVLRSVPGVAFVTRLSLLSVASDDSGAYVLSDTARAAADADAARQVRARTPWSLALPMPTHILSAADGFPDPAPQVTGVSKLAIGSTFVISGGTA</sequence>